<feature type="region of interest" description="Disordered" evidence="5">
    <location>
        <begin position="309"/>
        <end position="334"/>
    </location>
</feature>
<evidence type="ECO:0000256" key="5">
    <source>
        <dbReference type="SAM" id="MobiDB-lite"/>
    </source>
</evidence>
<comment type="subcellular location">
    <subcellularLocation>
        <location evidence="1">Nucleus</location>
    </subcellularLocation>
</comment>
<dbReference type="SUPFAM" id="SSF47459">
    <property type="entry name" value="HLH, helix-loop-helix DNA-binding domain"/>
    <property type="match status" value="1"/>
</dbReference>
<dbReference type="STRING" id="4155.A0A022Q5T5"/>
<proteinExistence type="predicted"/>
<dbReference type="GO" id="GO:0003700">
    <property type="term" value="F:DNA-binding transcription factor activity"/>
    <property type="evidence" value="ECO:0000318"/>
    <property type="project" value="GO_Central"/>
</dbReference>
<keyword evidence="2" id="KW-0805">Transcription regulation</keyword>
<sequence>QSNGEVIVLFFFGPYGGFFLPLRLGAADLTHFPTDPAFIERAARFSCFSNGGSFSEMVNPLTILDPLNPRNRAVGPVVGPNEVFLGNGSNPLKDEKNGVDLGGNQSDGAEFSRSGEREVSNGNGWKKRKRIEKKNENNEAQQTCVETTEIRRNPRGKNGNLEPQGSDPPKEDYIHVRARRGQATNSHSLAERIRREKISERMKLLQDLVPGCSKVTGKAVMLDEIINYVQSLQRQVEFLSMKLATVNPRMDFNIEGLIAKDILQPRTGLSSSIPFPNDMTMLFPPFQPTHMQAPSTAWEDEFHNVFRNGFNSSSPPNNSQDLSVTLPGHMKDEI</sequence>
<dbReference type="GO" id="GO:0046983">
    <property type="term" value="F:protein dimerization activity"/>
    <property type="evidence" value="ECO:0007669"/>
    <property type="project" value="InterPro"/>
</dbReference>
<accession>A0A022Q5T5</accession>
<dbReference type="InterPro" id="IPR011598">
    <property type="entry name" value="bHLH_dom"/>
</dbReference>
<feature type="non-terminal residue" evidence="7">
    <location>
        <position position="1"/>
    </location>
</feature>
<dbReference type="PROSITE" id="PS50888">
    <property type="entry name" value="BHLH"/>
    <property type="match status" value="1"/>
</dbReference>
<evidence type="ECO:0000256" key="1">
    <source>
        <dbReference type="ARBA" id="ARBA00004123"/>
    </source>
</evidence>
<dbReference type="FunFam" id="4.10.280.10:FF:000002">
    <property type="entry name" value="Basic helix-loop-helix transcription factor"/>
    <property type="match status" value="1"/>
</dbReference>
<evidence type="ECO:0000256" key="2">
    <source>
        <dbReference type="ARBA" id="ARBA00023015"/>
    </source>
</evidence>
<dbReference type="PANTHER" id="PTHR12565:SF458">
    <property type="entry name" value="TRANSCRIPTION FACTOR BHLH49"/>
    <property type="match status" value="1"/>
</dbReference>
<keyword evidence="8" id="KW-1185">Reference proteome</keyword>
<keyword evidence="3" id="KW-0804">Transcription</keyword>
<dbReference type="SMART" id="SM00353">
    <property type="entry name" value="HLH"/>
    <property type="match status" value="1"/>
</dbReference>
<dbReference type="InterPro" id="IPR036638">
    <property type="entry name" value="HLH_DNA-bd_sf"/>
</dbReference>
<dbReference type="eggNOG" id="ENOG502QT8I">
    <property type="taxonomic scope" value="Eukaryota"/>
</dbReference>
<dbReference type="AlphaFoldDB" id="A0A022Q5T5"/>
<dbReference type="GO" id="GO:0005634">
    <property type="term" value="C:nucleus"/>
    <property type="evidence" value="ECO:0000318"/>
    <property type="project" value="GO_Central"/>
</dbReference>
<dbReference type="CDD" id="cd18919">
    <property type="entry name" value="bHLH_AtBPE_like"/>
    <property type="match status" value="1"/>
</dbReference>
<keyword evidence="4" id="KW-0539">Nucleus</keyword>
<protein>
    <recommendedName>
        <fullName evidence="6">BHLH domain-containing protein</fullName>
    </recommendedName>
</protein>
<dbReference type="InterPro" id="IPR024097">
    <property type="entry name" value="bHLH_ZIP_TF"/>
</dbReference>
<dbReference type="PANTHER" id="PTHR12565">
    <property type="entry name" value="STEROL REGULATORY ELEMENT-BINDING PROTEIN"/>
    <property type="match status" value="1"/>
</dbReference>
<evidence type="ECO:0000313" key="8">
    <source>
        <dbReference type="Proteomes" id="UP000030748"/>
    </source>
</evidence>
<reference evidence="7 8" key="1">
    <citation type="journal article" date="2013" name="Proc. Natl. Acad. Sci. U.S.A.">
        <title>Fine-scale variation in meiotic recombination in Mimulus inferred from population shotgun sequencing.</title>
        <authorList>
            <person name="Hellsten U."/>
            <person name="Wright K.M."/>
            <person name="Jenkins J."/>
            <person name="Shu S."/>
            <person name="Yuan Y."/>
            <person name="Wessler S.R."/>
            <person name="Schmutz J."/>
            <person name="Willis J.H."/>
            <person name="Rokhsar D.S."/>
        </authorList>
    </citation>
    <scope>NUCLEOTIDE SEQUENCE [LARGE SCALE GENOMIC DNA]</scope>
    <source>
        <strain evidence="8">cv. DUN x IM62</strain>
    </source>
</reference>
<evidence type="ECO:0000259" key="6">
    <source>
        <dbReference type="PROSITE" id="PS50888"/>
    </source>
</evidence>
<name>A0A022Q5T5_ERYGU</name>
<evidence type="ECO:0000313" key="7">
    <source>
        <dbReference type="EMBL" id="EYU22588.1"/>
    </source>
</evidence>
<gene>
    <name evidence="7" type="ORF">MIMGU_mgv1a025708mg</name>
</gene>
<evidence type="ECO:0000256" key="3">
    <source>
        <dbReference type="ARBA" id="ARBA00023163"/>
    </source>
</evidence>
<feature type="region of interest" description="Disordered" evidence="5">
    <location>
        <begin position="86"/>
        <end position="171"/>
    </location>
</feature>
<dbReference type="Pfam" id="PF00010">
    <property type="entry name" value="HLH"/>
    <property type="match status" value="1"/>
</dbReference>
<dbReference type="Gene3D" id="4.10.280.10">
    <property type="entry name" value="Helix-loop-helix DNA-binding domain"/>
    <property type="match status" value="1"/>
</dbReference>
<feature type="domain" description="BHLH" evidence="6">
    <location>
        <begin position="182"/>
        <end position="232"/>
    </location>
</feature>
<dbReference type="EMBL" id="KI632201">
    <property type="protein sequence ID" value="EYU22588.1"/>
    <property type="molecule type" value="Genomic_DNA"/>
</dbReference>
<dbReference type="Proteomes" id="UP000030748">
    <property type="component" value="Unassembled WGS sequence"/>
</dbReference>
<organism evidence="7 8">
    <name type="scientific">Erythranthe guttata</name>
    <name type="common">Yellow monkey flower</name>
    <name type="synonym">Mimulus guttatus</name>
    <dbReference type="NCBI Taxonomy" id="4155"/>
    <lineage>
        <taxon>Eukaryota</taxon>
        <taxon>Viridiplantae</taxon>
        <taxon>Streptophyta</taxon>
        <taxon>Embryophyta</taxon>
        <taxon>Tracheophyta</taxon>
        <taxon>Spermatophyta</taxon>
        <taxon>Magnoliopsida</taxon>
        <taxon>eudicotyledons</taxon>
        <taxon>Gunneridae</taxon>
        <taxon>Pentapetalae</taxon>
        <taxon>asterids</taxon>
        <taxon>lamiids</taxon>
        <taxon>Lamiales</taxon>
        <taxon>Phrymaceae</taxon>
        <taxon>Erythranthe</taxon>
    </lineage>
</organism>
<evidence type="ECO:0000256" key="4">
    <source>
        <dbReference type="ARBA" id="ARBA00023242"/>
    </source>
</evidence>